<dbReference type="EMBL" id="KN839878">
    <property type="protein sequence ID" value="KIJ59945.1"/>
    <property type="molecule type" value="Genomic_DNA"/>
</dbReference>
<sequence length="55" mass="6325">MVCDLPHRCTLSSADQPQPHPSLRPRYPPFARHHTTHRGPQPSTSRRQHKHPASK</sequence>
<organism evidence="2 3">
    <name type="scientific">Hydnomerulius pinastri MD-312</name>
    <dbReference type="NCBI Taxonomy" id="994086"/>
    <lineage>
        <taxon>Eukaryota</taxon>
        <taxon>Fungi</taxon>
        <taxon>Dikarya</taxon>
        <taxon>Basidiomycota</taxon>
        <taxon>Agaricomycotina</taxon>
        <taxon>Agaricomycetes</taxon>
        <taxon>Agaricomycetidae</taxon>
        <taxon>Boletales</taxon>
        <taxon>Boletales incertae sedis</taxon>
        <taxon>Leucogyrophana</taxon>
    </lineage>
</organism>
<keyword evidence="3" id="KW-1185">Reference proteome</keyword>
<feature type="region of interest" description="Disordered" evidence="1">
    <location>
        <begin position="1"/>
        <end position="55"/>
    </location>
</feature>
<dbReference type="Proteomes" id="UP000053820">
    <property type="component" value="Unassembled WGS sequence"/>
</dbReference>
<name>A0A0C9VQE5_9AGAM</name>
<dbReference type="HOGENOM" id="CLU_3032631_0_0_1"/>
<dbReference type="AlphaFoldDB" id="A0A0C9VQE5"/>
<evidence type="ECO:0000256" key="1">
    <source>
        <dbReference type="SAM" id="MobiDB-lite"/>
    </source>
</evidence>
<evidence type="ECO:0000313" key="3">
    <source>
        <dbReference type="Proteomes" id="UP000053820"/>
    </source>
</evidence>
<evidence type="ECO:0000313" key="2">
    <source>
        <dbReference type="EMBL" id="KIJ59945.1"/>
    </source>
</evidence>
<feature type="compositionally biased region" description="Basic residues" evidence="1">
    <location>
        <begin position="46"/>
        <end position="55"/>
    </location>
</feature>
<accession>A0A0C9VQE5</accession>
<gene>
    <name evidence="2" type="ORF">HYDPIDRAFT_117842</name>
</gene>
<protein>
    <submittedName>
        <fullName evidence="2">Uncharacterized protein</fullName>
    </submittedName>
</protein>
<reference evidence="2 3" key="1">
    <citation type="submission" date="2014-04" db="EMBL/GenBank/DDBJ databases">
        <title>Evolutionary Origins and Diversification of the Mycorrhizal Mutualists.</title>
        <authorList>
            <consortium name="DOE Joint Genome Institute"/>
            <consortium name="Mycorrhizal Genomics Consortium"/>
            <person name="Kohler A."/>
            <person name="Kuo A."/>
            <person name="Nagy L.G."/>
            <person name="Floudas D."/>
            <person name="Copeland A."/>
            <person name="Barry K.W."/>
            <person name="Cichocki N."/>
            <person name="Veneault-Fourrey C."/>
            <person name="LaButti K."/>
            <person name="Lindquist E.A."/>
            <person name="Lipzen A."/>
            <person name="Lundell T."/>
            <person name="Morin E."/>
            <person name="Murat C."/>
            <person name="Riley R."/>
            <person name="Ohm R."/>
            <person name="Sun H."/>
            <person name="Tunlid A."/>
            <person name="Henrissat B."/>
            <person name="Grigoriev I.V."/>
            <person name="Hibbett D.S."/>
            <person name="Martin F."/>
        </authorList>
    </citation>
    <scope>NUCLEOTIDE SEQUENCE [LARGE SCALE GENOMIC DNA]</scope>
    <source>
        <strain evidence="2 3">MD-312</strain>
    </source>
</reference>
<feature type="compositionally biased region" description="Pro residues" evidence="1">
    <location>
        <begin position="18"/>
        <end position="28"/>
    </location>
</feature>
<proteinExistence type="predicted"/>